<accession>A0A5K7YKG0</accession>
<proteinExistence type="predicted"/>
<sequence>MFTSRQRAGNTIRRRLEDCLALVDPIDPAHDVMPSARPGIEQVGMFRDSVEDHLESISQLSRLRGTPRKKHPVFGDLDAHGWNCMFGFHLSLHLRQARQVVKKLNRASMND</sequence>
<reference evidence="1 2" key="1">
    <citation type="submission" date="2019-11" db="EMBL/GenBank/DDBJ databases">
        <title>Comparative genomics of hydrocarbon-degrading Desulfosarcina strains.</title>
        <authorList>
            <person name="Watanabe M."/>
            <person name="Kojima H."/>
            <person name="Fukui M."/>
        </authorList>
    </citation>
    <scope>NUCLEOTIDE SEQUENCE [LARGE SCALE GENOMIC DNA]</scope>
    <source>
        <strain evidence="1 2">PL12</strain>
    </source>
</reference>
<keyword evidence="2" id="KW-1185">Reference proteome</keyword>
<dbReference type="EMBL" id="AP021874">
    <property type="protein sequence ID" value="BBO69013.1"/>
    <property type="molecule type" value="Genomic_DNA"/>
</dbReference>
<dbReference type="AlphaFoldDB" id="A0A5K7YKG0"/>
<dbReference type="Proteomes" id="UP000427906">
    <property type="component" value="Chromosome"/>
</dbReference>
<evidence type="ECO:0000313" key="2">
    <source>
        <dbReference type="Proteomes" id="UP000427906"/>
    </source>
</evidence>
<dbReference type="Gene3D" id="1.20.120.450">
    <property type="entry name" value="dinb family like domain"/>
    <property type="match status" value="1"/>
</dbReference>
<dbReference type="KEGG" id="dalk:DSCA_29430"/>
<name>A0A5K7YKG0_9BACT</name>
<protein>
    <recommendedName>
        <fullName evidence="3">DinB-like domain-containing protein</fullName>
    </recommendedName>
</protein>
<dbReference type="RefSeq" id="WP_155317097.1">
    <property type="nucleotide sequence ID" value="NZ_AP021874.1"/>
</dbReference>
<evidence type="ECO:0008006" key="3">
    <source>
        <dbReference type="Google" id="ProtNLM"/>
    </source>
</evidence>
<evidence type="ECO:0000313" key="1">
    <source>
        <dbReference type="EMBL" id="BBO69013.1"/>
    </source>
</evidence>
<dbReference type="InterPro" id="IPR034660">
    <property type="entry name" value="DinB/YfiT-like"/>
</dbReference>
<dbReference type="OrthoDB" id="9181047at2"/>
<gene>
    <name evidence="1" type="ORF">DSCA_29430</name>
</gene>
<organism evidence="1 2">
    <name type="scientific">Desulfosarcina alkanivorans</name>
    <dbReference type="NCBI Taxonomy" id="571177"/>
    <lineage>
        <taxon>Bacteria</taxon>
        <taxon>Pseudomonadati</taxon>
        <taxon>Thermodesulfobacteriota</taxon>
        <taxon>Desulfobacteria</taxon>
        <taxon>Desulfobacterales</taxon>
        <taxon>Desulfosarcinaceae</taxon>
        <taxon>Desulfosarcina</taxon>
    </lineage>
</organism>